<reference evidence="1 2" key="1">
    <citation type="submission" date="2018-08" db="EMBL/GenBank/DDBJ databases">
        <title>Pallidiluteibacterium maritimus gen. nov., sp. nov., isolated from coastal sediment.</title>
        <authorList>
            <person name="Zhou L.Y."/>
        </authorList>
    </citation>
    <scope>NUCLEOTIDE SEQUENCE [LARGE SCALE GENOMIC DNA]</scope>
    <source>
        <strain evidence="1 2">XSD2</strain>
    </source>
</reference>
<dbReference type="Proteomes" id="UP000265926">
    <property type="component" value="Unassembled WGS sequence"/>
</dbReference>
<dbReference type="RefSeq" id="WP_119439015.1">
    <property type="nucleotide sequence ID" value="NZ_QWGR01000010.1"/>
</dbReference>
<dbReference type="EMBL" id="QWGR01000010">
    <property type="protein sequence ID" value="RIJ46974.1"/>
    <property type="molecule type" value="Genomic_DNA"/>
</dbReference>
<gene>
    <name evidence="1" type="ORF">D1614_16185</name>
</gene>
<dbReference type="SUPFAM" id="SSF117991">
    <property type="entry name" value="YbeD/HP0495-like"/>
    <property type="match status" value="1"/>
</dbReference>
<evidence type="ECO:0000313" key="2">
    <source>
        <dbReference type="Proteomes" id="UP000265926"/>
    </source>
</evidence>
<dbReference type="InterPro" id="IPR027471">
    <property type="entry name" value="YbeD-like_sf"/>
</dbReference>
<name>A0A399SW58_9BACT</name>
<proteinExistence type="predicted"/>
<evidence type="ECO:0000313" key="1">
    <source>
        <dbReference type="EMBL" id="RIJ46974.1"/>
    </source>
</evidence>
<dbReference type="OrthoDB" id="5616097at2"/>
<dbReference type="Gene3D" id="3.30.70.260">
    <property type="match status" value="1"/>
</dbReference>
<accession>A0A399SW58</accession>
<dbReference type="AlphaFoldDB" id="A0A399SW58"/>
<keyword evidence="2" id="KW-1185">Reference proteome</keyword>
<dbReference type="Pfam" id="PF04359">
    <property type="entry name" value="DUF493"/>
    <property type="match status" value="1"/>
</dbReference>
<comment type="caution">
    <text evidence="1">The sequence shown here is derived from an EMBL/GenBank/DDBJ whole genome shotgun (WGS) entry which is preliminary data.</text>
</comment>
<protein>
    <submittedName>
        <fullName evidence="1">DUF493 family protein</fullName>
    </submittedName>
</protein>
<organism evidence="1 2">
    <name type="scientific">Maribellus luteus</name>
    <dbReference type="NCBI Taxonomy" id="2305463"/>
    <lineage>
        <taxon>Bacteria</taxon>
        <taxon>Pseudomonadati</taxon>
        <taxon>Bacteroidota</taxon>
        <taxon>Bacteroidia</taxon>
        <taxon>Marinilabiliales</taxon>
        <taxon>Prolixibacteraceae</taxon>
        <taxon>Maribellus</taxon>
    </lineage>
</organism>
<sequence length="90" mass="10432">MKTDKFKTLRYRLMETETWPLKYMFKFITPNSNGKVEQIKVLLPPHGELAFKHTSDLKHVSITCVAEMQNADQIIEIVEKADKIEGVIIL</sequence>
<dbReference type="InterPro" id="IPR007454">
    <property type="entry name" value="UPF0250_YbeD-like"/>
</dbReference>